<evidence type="ECO:0000313" key="4">
    <source>
        <dbReference type="Proteomes" id="UP000316253"/>
    </source>
</evidence>
<dbReference type="CDD" id="cd07814">
    <property type="entry name" value="SRPBCC_CalC_Aha1-like"/>
    <property type="match status" value="1"/>
</dbReference>
<dbReference type="InterPro" id="IPR023393">
    <property type="entry name" value="START-like_dom_sf"/>
</dbReference>
<accession>A0A554JA39</accession>
<dbReference type="Pfam" id="PF08327">
    <property type="entry name" value="AHSA1"/>
    <property type="match status" value="1"/>
</dbReference>
<name>A0A554JA39_9BACT</name>
<feature type="domain" description="Activator of Hsp90 ATPase homologue 1/2-like C-terminal" evidence="2">
    <location>
        <begin position="12"/>
        <end position="149"/>
    </location>
</feature>
<gene>
    <name evidence="3" type="ORF">CEO22_581</name>
</gene>
<protein>
    <recommendedName>
        <fullName evidence="2">Activator of Hsp90 ATPase homologue 1/2-like C-terminal domain-containing protein</fullName>
    </recommendedName>
</protein>
<evidence type="ECO:0000313" key="3">
    <source>
        <dbReference type="EMBL" id="TSC65184.1"/>
    </source>
</evidence>
<dbReference type="AlphaFoldDB" id="A0A554JA39"/>
<reference evidence="3 4" key="1">
    <citation type="submission" date="2017-08" db="EMBL/GenBank/DDBJ databases">
        <title>Mechanisms for carbon and nitrogen cycling indicate functional differentiation within the Candidate Phyla Radiation.</title>
        <authorList>
            <person name="Danczak R.E."/>
            <person name="Johnston M.D."/>
            <person name="Kenah C."/>
            <person name="Slattery M."/>
            <person name="Wrighton K.C."/>
            <person name="Wilkins M.J."/>
        </authorList>
    </citation>
    <scope>NUCLEOTIDE SEQUENCE [LARGE SCALE GENOMIC DNA]</scope>
    <source>
        <strain evidence="3">Gr01-1014_85</strain>
    </source>
</reference>
<dbReference type="InterPro" id="IPR013538">
    <property type="entry name" value="ASHA1/2-like_C"/>
</dbReference>
<sequence>MTESLHFEITINAPVETVWDKMLEQESYKTWTAAFEPTSYYEGSWEEGSKIKFLASDGSGMTSQIVKNVPERFISIEHLGEIHGGIEDTTSASVKQWTPAFENYTFTEQGNQTLLTIDLTMPASPASQAMKEMFETMWPKALNILRELCEERQV</sequence>
<dbReference type="EMBL" id="VMFD01000060">
    <property type="protein sequence ID" value="TSC65184.1"/>
    <property type="molecule type" value="Genomic_DNA"/>
</dbReference>
<proteinExistence type="inferred from homology"/>
<evidence type="ECO:0000256" key="1">
    <source>
        <dbReference type="ARBA" id="ARBA00006817"/>
    </source>
</evidence>
<dbReference type="Gene3D" id="3.30.530.20">
    <property type="match status" value="1"/>
</dbReference>
<organism evidence="3 4">
    <name type="scientific">Candidatus Berkelbacteria bacterium Gr01-1014_85</name>
    <dbReference type="NCBI Taxonomy" id="2017150"/>
    <lineage>
        <taxon>Bacteria</taxon>
        <taxon>Candidatus Berkelbacteria</taxon>
    </lineage>
</organism>
<comment type="caution">
    <text evidence="3">The sequence shown here is derived from an EMBL/GenBank/DDBJ whole genome shotgun (WGS) entry which is preliminary data.</text>
</comment>
<comment type="similarity">
    <text evidence="1">Belongs to the AHA1 family.</text>
</comment>
<dbReference type="SUPFAM" id="SSF55961">
    <property type="entry name" value="Bet v1-like"/>
    <property type="match status" value="1"/>
</dbReference>
<evidence type="ECO:0000259" key="2">
    <source>
        <dbReference type="Pfam" id="PF08327"/>
    </source>
</evidence>
<dbReference type="Proteomes" id="UP000316253">
    <property type="component" value="Unassembled WGS sequence"/>
</dbReference>